<keyword evidence="6" id="KW-1185">Reference proteome</keyword>
<dbReference type="PROSITE" id="PS50956">
    <property type="entry name" value="HTH_ASNC_2"/>
    <property type="match status" value="1"/>
</dbReference>
<dbReference type="InterPro" id="IPR011008">
    <property type="entry name" value="Dimeric_a/b-barrel"/>
</dbReference>
<keyword evidence="3" id="KW-0804">Transcription</keyword>
<dbReference type="GO" id="GO:0006355">
    <property type="term" value="P:regulation of DNA-templated transcription"/>
    <property type="evidence" value="ECO:0007669"/>
    <property type="project" value="UniProtKB-ARBA"/>
</dbReference>
<gene>
    <name evidence="5" type="ORF">SAMN05216551_101300</name>
</gene>
<dbReference type="Pfam" id="PF01037">
    <property type="entry name" value="AsnC_trans_reg"/>
    <property type="match status" value="1"/>
</dbReference>
<dbReference type="Gene3D" id="1.10.10.10">
    <property type="entry name" value="Winged helix-like DNA-binding domain superfamily/Winged helix DNA-binding domain"/>
    <property type="match status" value="1"/>
</dbReference>
<reference evidence="6" key="1">
    <citation type="submission" date="2016-09" db="EMBL/GenBank/DDBJ databases">
        <authorList>
            <person name="Varghese N."/>
            <person name="Submissions S."/>
        </authorList>
    </citation>
    <scope>NUCLEOTIDE SEQUENCE [LARGE SCALE GENOMIC DNA]</scope>
    <source>
        <strain evidence="6">JS23</strain>
    </source>
</reference>
<organism evidence="5 6">
    <name type="scientific">Chitinasiproducens palmae</name>
    <dbReference type="NCBI Taxonomy" id="1770053"/>
    <lineage>
        <taxon>Bacteria</taxon>
        <taxon>Pseudomonadati</taxon>
        <taxon>Pseudomonadota</taxon>
        <taxon>Betaproteobacteria</taxon>
        <taxon>Burkholderiales</taxon>
        <taxon>Burkholderiaceae</taxon>
        <taxon>Chitinasiproducens</taxon>
    </lineage>
</organism>
<evidence type="ECO:0000313" key="6">
    <source>
        <dbReference type="Proteomes" id="UP000243719"/>
    </source>
</evidence>
<dbReference type="SUPFAM" id="SSF46785">
    <property type="entry name" value="Winged helix' DNA-binding domain"/>
    <property type="match status" value="1"/>
</dbReference>
<dbReference type="InterPro" id="IPR036390">
    <property type="entry name" value="WH_DNA-bd_sf"/>
</dbReference>
<sequence length="161" mass="17764">MTLDAIDMRILHCLESNGRISNQDLAARVALSPSACLRRVKLLEEAGVIAGYHCDIDLKKVGLEVEAVVQVTMRHDVEHWHETFVEAVAAWPEVLDALIITGSCSYLLVVHTRDLAHYSDFIVNRLYRTPGVMNITSNIVLGSLKRRGSVTGLLRASASRG</sequence>
<evidence type="ECO:0000313" key="5">
    <source>
        <dbReference type="EMBL" id="SDV46385.1"/>
    </source>
</evidence>
<dbReference type="GO" id="GO:0005829">
    <property type="term" value="C:cytosol"/>
    <property type="evidence" value="ECO:0007669"/>
    <property type="project" value="TreeGrafter"/>
</dbReference>
<dbReference type="InterPro" id="IPR019888">
    <property type="entry name" value="Tscrpt_reg_AsnC-like"/>
</dbReference>
<evidence type="ECO:0000256" key="1">
    <source>
        <dbReference type="ARBA" id="ARBA00023015"/>
    </source>
</evidence>
<evidence type="ECO:0000256" key="3">
    <source>
        <dbReference type="ARBA" id="ARBA00023163"/>
    </source>
</evidence>
<dbReference type="InterPro" id="IPR019885">
    <property type="entry name" value="Tscrpt_reg_HTH_AsnC-type_CS"/>
</dbReference>
<dbReference type="InterPro" id="IPR036388">
    <property type="entry name" value="WH-like_DNA-bd_sf"/>
</dbReference>
<accession>A0A1H2PKD5</accession>
<proteinExistence type="predicted"/>
<dbReference type="PANTHER" id="PTHR30154">
    <property type="entry name" value="LEUCINE-RESPONSIVE REGULATORY PROTEIN"/>
    <property type="match status" value="1"/>
</dbReference>
<dbReference type="InterPro" id="IPR011991">
    <property type="entry name" value="ArsR-like_HTH"/>
</dbReference>
<dbReference type="EMBL" id="FNLO01000001">
    <property type="protein sequence ID" value="SDV46385.1"/>
    <property type="molecule type" value="Genomic_DNA"/>
</dbReference>
<dbReference type="SUPFAM" id="SSF54909">
    <property type="entry name" value="Dimeric alpha+beta barrel"/>
    <property type="match status" value="1"/>
</dbReference>
<dbReference type="RefSeq" id="WP_091903845.1">
    <property type="nucleotide sequence ID" value="NZ_FNLO01000001.1"/>
</dbReference>
<dbReference type="InterPro" id="IPR019887">
    <property type="entry name" value="Tscrpt_reg_AsnC/Lrp_C"/>
</dbReference>
<dbReference type="AlphaFoldDB" id="A0A1H2PKD5"/>
<feature type="domain" description="HTH asnC-type" evidence="4">
    <location>
        <begin position="3"/>
        <end position="64"/>
    </location>
</feature>
<dbReference type="STRING" id="1770053.SAMN05216551_101300"/>
<dbReference type="CDD" id="cd00090">
    <property type="entry name" value="HTH_ARSR"/>
    <property type="match status" value="1"/>
</dbReference>
<dbReference type="PANTHER" id="PTHR30154:SF46">
    <property type="entry name" value="TRANSCRIPTIONAL REGULATORY PROTEIN"/>
    <property type="match status" value="1"/>
</dbReference>
<dbReference type="Proteomes" id="UP000243719">
    <property type="component" value="Unassembled WGS sequence"/>
</dbReference>
<evidence type="ECO:0000259" key="4">
    <source>
        <dbReference type="PROSITE" id="PS50956"/>
    </source>
</evidence>
<dbReference type="PROSITE" id="PS00519">
    <property type="entry name" value="HTH_ASNC_1"/>
    <property type="match status" value="1"/>
</dbReference>
<dbReference type="PRINTS" id="PR00033">
    <property type="entry name" value="HTHASNC"/>
</dbReference>
<evidence type="ECO:0000256" key="2">
    <source>
        <dbReference type="ARBA" id="ARBA00023125"/>
    </source>
</evidence>
<dbReference type="InterPro" id="IPR000485">
    <property type="entry name" value="AsnC-type_HTH_dom"/>
</dbReference>
<keyword evidence="2 5" id="KW-0238">DNA-binding</keyword>
<dbReference type="GO" id="GO:0043200">
    <property type="term" value="P:response to amino acid"/>
    <property type="evidence" value="ECO:0007669"/>
    <property type="project" value="TreeGrafter"/>
</dbReference>
<keyword evidence="1" id="KW-0805">Transcription regulation</keyword>
<protein>
    <submittedName>
        <fullName evidence="5">DNA-binding transcriptional regulator, Lrp family</fullName>
    </submittedName>
</protein>
<name>A0A1H2PKD5_9BURK</name>
<dbReference type="OrthoDB" id="8526125at2"/>
<dbReference type="Gene3D" id="3.30.70.920">
    <property type="match status" value="1"/>
</dbReference>
<dbReference type="SMART" id="SM00344">
    <property type="entry name" value="HTH_ASNC"/>
    <property type="match status" value="1"/>
</dbReference>
<dbReference type="GO" id="GO:0043565">
    <property type="term" value="F:sequence-specific DNA binding"/>
    <property type="evidence" value="ECO:0007669"/>
    <property type="project" value="InterPro"/>
</dbReference>
<dbReference type="Pfam" id="PF13412">
    <property type="entry name" value="HTH_24"/>
    <property type="match status" value="1"/>
</dbReference>